<dbReference type="InterPro" id="IPR019421">
    <property type="entry name" value="7TM_GPCR_serpentine_rcpt_Srd"/>
</dbReference>
<dbReference type="PANTHER" id="PTHR22945:SF29">
    <property type="entry name" value="G-PROTEIN COUPLED RECEPTORS FAMILY 1 PROFILE DOMAIN-CONTAINING PROTEIN"/>
    <property type="match status" value="1"/>
</dbReference>
<feature type="transmembrane region" description="Helical" evidence="6">
    <location>
        <begin position="86"/>
        <end position="110"/>
    </location>
</feature>
<evidence type="ECO:0000256" key="4">
    <source>
        <dbReference type="ARBA" id="ARBA00022989"/>
    </source>
</evidence>
<comment type="subcellular location">
    <subcellularLocation>
        <location evidence="1">Membrane</location>
        <topology evidence="1">Multi-pass membrane protein</topology>
    </subcellularLocation>
</comment>
<reference evidence="7 8" key="1">
    <citation type="submission" date="2022-02" db="EMBL/GenBank/DDBJ databases">
        <title>Chromosome-level reference genomes for two strains of Caenorhabditis briggsae: an improved platform for comparative genomics.</title>
        <authorList>
            <person name="Stevens L."/>
            <person name="Andersen E.C."/>
        </authorList>
    </citation>
    <scope>NUCLEOTIDE SEQUENCE [LARGE SCALE GENOMIC DNA]</scope>
    <source>
        <strain evidence="7">QX1410_ONT</strain>
        <tissue evidence="7">Whole-organism</tissue>
    </source>
</reference>
<keyword evidence="5 6" id="KW-0472">Membrane</keyword>
<evidence type="ECO:0000256" key="2">
    <source>
        <dbReference type="ARBA" id="ARBA00009166"/>
    </source>
</evidence>
<evidence type="ECO:0000256" key="1">
    <source>
        <dbReference type="ARBA" id="ARBA00004141"/>
    </source>
</evidence>
<keyword evidence="3 6" id="KW-0812">Transmembrane</keyword>
<dbReference type="InterPro" id="IPR050920">
    <property type="entry name" value="Nematode_rcpt-like_delta"/>
</dbReference>
<gene>
    <name evidence="7" type="ORF">L3Y34_008460</name>
</gene>
<feature type="transmembrane region" description="Helical" evidence="6">
    <location>
        <begin position="58"/>
        <end position="80"/>
    </location>
</feature>
<feature type="transmembrane region" description="Helical" evidence="6">
    <location>
        <begin position="131"/>
        <end position="148"/>
    </location>
</feature>
<dbReference type="Gene3D" id="1.20.1070.10">
    <property type="entry name" value="Rhodopsin 7-helix transmembrane proteins"/>
    <property type="match status" value="1"/>
</dbReference>
<dbReference type="PANTHER" id="PTHR22945">
    <property type="entry name" value="SERPENTINE RECEPTOR, CLASS D DELTA"/>
    <property type="match status" value="1"/>
</dbReference>
<accession>A0AAE9D171</accession>
<evidence type="ECO:0000256" key="6">
    <source>
        <dbReference type="SAM" id="Phobius"/>
    </source>
</evidence>
<dbReference type="EMBL" id="CP090895">
    <property type="protein sequence ID" value="ULT90094.1"/>
    <property type="molecule type" value="Genomic_DNA"/>
</dbReference>
<evidence type="ECO:0000313" key="7">
    <source>
        <dbReference type="EMBL" id="ULT90094.1"/>
    </source>
</evidence>
<feature type="transmembrane region" description="Helical" evidence="6">
    <location>
        <begin position="241"/>
        <end position="263"/>
    </location>
</feature>
<evidence type="ECO:0000313" key="8">
    <source>
        <dbReference type="Proteomes" id="UP000827892"/>
    </source>
</evidence>
<protein>
    <submittedName>
        <fullName evidence="7">Uncharacterized protein</fullName>
    </submittedName>
</protein>
<dbReference type="Proteomes" id="UP000827892">
    <property type="component" value="Chromosome V"/>
</dbReference>
<evidence type="ECO:0000256" key="5">
    <source>
        <dbReference type="ARBA" id="ARBA00023136"/>
    </source>
</evidence>
<feature type="transmembrane region" description="Helical" evidence="6">
    <location>
        <begin position="317"/>
        <end position="341"/>
    </location>
</feature>
<feature type="transmembrane region" description="Helical" evidence="6">
    <location>
        <begin position="178"/>
        <end position="198"/>
    </location>
</feature>
<name>A0AAE9D171_CAEBR</name>
<comment type="similarity">
    <text evidence="2">Belongs to the nematode receptor-like protein srd family.</text>
</comment>
<dbReference type="SUPFAM" id="SSF81321">
    <property type="entry name" value="Family A G protein-coupled receptor-like"/>
    <property type="match status" value="1"/>
</dbReference>
<keyword evidence="4 6" id="KW-1133">Transmembrane helix</keyword>
<dbReference type="Pfam" id="PF10317">
    <property type="entry name" value="7TM_GPCR_Srd"/>
    <property type="match status" value="1"/>
</dbReference>
<proteinExistence type="inferred from homology"/>
<dbReference type="GO" id="GO:0016020">
    <property type="term" value="C:membrane"/>
    <property type="evidence" value="ECO:0007669"/>
    <property type="project" value="UniProtKB-SubCell"/>
</dbReference>
<sequence>MSDRIDYVCSERSVESVLGVRLKTRTEQGSILSTITQRPDNNNTRMSVDIELTTTFRILHAFFGGAGTILNLILLLLALFQSPKVIRLYATLIINFAITDLLACLLDTFIEIRVLPYPNEDSMAHVMNGSCKYFGLTTCAVGFSLYLHTLTHSIWSLLISFGYRYLILFKISLKRKTIILVILAFYFPSFLQGVTYWSNFVERYEILPIVRRVHPDYDFSEHIGLLTGITDLYSPSVVYGMLHTTLQVTPVYISIFIIRWKTVKILTKNKESMSKETKALHTQLLRVLTLQAVLPSTSFFTTYLFMGLKFGLLSGQIYEHLVFSIAIFLPVVSPITYIVFIKPYRLFFIRKFCKKCCKSVIQERTQTRMYSQHDQSSSGNRK</sequence>
<dbReference type="AlphaFoldDB" id="A0AAE9D171"/>
<evidence type="ECO:0000256" key="3">
    <source>
        <dbReference type="ARBA" id="ARBA00022692"/>
    </source>
</evidence>
<feature type="transmembrane region" description="Helical" evidence="6">
    <location>
        <begin position="284"/>
        <end position="305"/>
    </location>
</feature>
<organism evidence="7 8">
    <name type="scientific">Caenorhabditis briggsae</name>
    <dbReference type="NCBI Taxonomy" id="6238"/>
    <lineage>
        <taxon>Eukaryota</taxon>
        <taxon>Metazoa</taxon>
        <taxon>Ecdysozoa</taxon>
        <taxon>Nematoda</taxon>
        <taxon>Chromadorea</taxon>
        <taxon>Rhabditida</taxon>
        <taxon>Rhabditina</taxon>
        <taxon>Rhabditomorpha</taxon>
        <taxon>Rhabditoidea</taxon>
        <taxon>Rhabditidae</taxon>
        <taxon>Peloderinae</taxon>
        <taxon>Caenorhabditis</taxon>
    </lineage>
</organism>